<evidence type="ECO:0000313" key="2">
    <source>
        <dbReference type="EMBL" id="MBJ3786830.1"/>
    </source>
</evidence>
<comment type="caution">
    <text evidence="2">The sequence shown here is derived from an EMBL/GenBank/DDBJ whole genome shotgun (WGS) entry which is preliminary data.</text>
</comment>
<name>A0A934J301_9HYPH</name>
<keyword evidence="1" id="KW-1133">Transmembrane helix</keyword>
<gene>
    <name evidence="2" type="ORF">JEQ47_19050</name>
</gene>
<dbReference type="EMBL" id="JAEKMH010000005">
    <property type="protein sequence ID" value="MBJ3786830.1"/>
    <property type="molecule type" value="Genomic_DNA"/>
</dbReference>
<dbReference type="AlphaFoldDB" id="A0A934J301"/>
<feature type="transmembrane region" description="Helical" evidence="1">
    <location>
        <begin position="67"/>
        <end position="88"/>
    </location>
</feature>
<sequence>MTPVPSVEPAAQAAPIQISPLVRYILFAGTFVMLLAIWAAVLAGLHVTQTELLAHSLAGVASFAPVVLQQLSVTSELTPAILGGLLAFVAPPRSSTFQTLSILTLAALCWLAYLHLQIVIDTVGAQTLLLADVAPEKLTSNVAVLSTIAGSIRYFCAVVFAAIVGLRLNPGIAAFGPATDKKGGVVKADDPAQAEIVEPADVPDPSPGQKGPMG</sequence>
<organism evidence="2 3">
    <name type="scientific">Devosia sediminis</name>
    <dbReference type="NCBI Taxonomy" id="2798801"/>
    <lineage>
        <taxon>Bacteria</taxon>
        <taxon>Pseudomonadati</taxon>
        <taxon>Pseudomonadota</taxon>
        <taxon>Alphaproteobacteria</taxon>
        <taxon>Hyphomicrobiales</taxon>
        <taxon>Devosiaceae</taxon>
        <taxon>Devosia</taxon>
    </lineage>
</organism>
<protein>
    <submittedName>
        <fullName evidence="2">Uncharacterized protein</fullName>
    </submittedName>
</protein>
<accession>A0A934J301</accession>
<feature type="transmembrane region" description="Helical" evidence="1">
    <location>
        <begin position="24"/>
        <end position="47"/>
    </location>
</feature>
<evidence type="ECO:0000313" key="3">
    <source>
        <dbReference type="Proteomes" id="UP000602124"/>
    </source>
</evidence>
<keyword evidence="3" id="KW-1185">Reference proteome</keyword>
<reference evidence="2" key="1">
    <citation type="submission" date="2020-12" db="EMBL/GenBank/DDBJ databases">
        <title>Devosia sp. MSA67 isolated from Mo River.</title>
        <authorList>
            <person name="Ma F."/>
            <person name="Zi Z."/>
        </authorList>
    </citation>
    <scope>NUCLEOTIDE SEQUENCE</scope>
    <source>
        <strain evidence="2">MSA67</strain>
    </source>
</reference>
<keyword evidence="1" id="KW-0472">Membrane</keyword>
<dbReference type="Proteomes" id="UP000602124">
    <property type="component" value="Unassembled WGS sequence"/>
</dbReference>
<feature type="transmembrane region" description="Helical" evidence="1">
    <location>
        <begin position="100"/>
        <end position="120"/>
    </location>
</feature>
<feature type="transmembrane region" description="Helical" evidence="1">
    <location>
        <begin position="140"/>
        <end position="166"/>
    </location>
</feature>
<keyword evidence="1" id="KW-0812">Transmembrane</keyword>
<evidence type="ECO:0000256" key="1">
    <source>
        <dbReference type="SAM" id="Phobius"/>
    </source>
</evidence>
<proteinExistence type="predicted"/>
<dbReference type="RefSeq" id="WP_198878024.1">
    <property type="nucleotide sequence ID" value="NZ_JAEKMH010000005.1"/>
</dbReference>